<dbReference type="RefSeq" id="WP_183464762.1">
    <property type="nucleotide sequence ID" value="NZ_CP050296.1"/>
</dbReference>
<dbReference type="Proteomes" id="UP000515465">
    <property type="component" value="Chromosome"/>
</dbReference>
<proteinExistence type="predicted"/>
<dbReference type="AlphaFoldDB" id="A0A7G6SU16"/>
<reference evidence="1" key="1">
    <citation type="journal article" date="2020" name="Mol. Plant Microbe Interact.">
        <title>Complete genome sequences of four natural Pseudomonas isolates that catabolize a wide range of aromatic compounds relevant to lignin valorization.</title>
        <authorList>
            <person name="Hatmaker E.A."/>
            <person name="Presle G."/>
            <person name="Cannon O."/>
            <person name="Guss A.M."/>
            <person name="Elkins J.G."/>
        </authorList>
    </citation>
    <scope>NUCLEOTIDE SEQUENCE</scope>
    <source>
        <strain evidence="1">583</strain>
    </source>
</reference>
<sequence length="63" mass="6548">MQTEAVAAVLGRDGRIGRGEAATLAQIVSAITFVAMSATINAAKAVDEIIEEIASRVRVMLSC</sequence>
<evidence type="ECO:0000313" key="1">
    <source>
        <dbReference type="EMBL" id="QND57998.1"/>
    </source>
</evidence>
<protein>
    <submittedName>
        <fullName evidence="1">Uncharacterized protein</fullName>
    </submittedName>
</protein>
<organism evidence="1 2">
    <name type="scientific">Mesorhizobium huakuii</name>
    <dbReference type="NCBI Taxonomy" id="28104"/>
    <lineage>
        <taxon>Bacteria</taxon>
        <taxon>Pseudomonadati</taxon>
        <taxon>Pseudomonadota</taxon>
        <taxon>Alphaproteobacteria</taxon>
        <taxon>Hyphomicrobiales</taxon>
        <taxon>Phyllobacteriaceae</taxon>
        <taxon>Mesorhizobium</taxon>
    </lineage>
</organism>
<dbReference type="EMBL" id="CP050296">
    <property type="protein sequence ID" value="QND57998.1"/>
    <property type="molecule type" value="Genomic_DNA"/>
</dbReference>
<name>A0A7G6SU16_9HYPH</name>
<gene>
    <name evidence="1" type="ORF">HB778_16370</name>
</gene>
<evidence type="ECO:0000313" key="2">
    <source>
        <dbReference type="Proteomes" id="UP000515465"/>
    </source>
</evidence>
<accession>A0A7G6SU16</accession>